<dbReference type="InterPro" id="IPR034812">
    <property type="entry name" value="Ppo-like_N"/>
</dbReference>
<dbReference type="GeneID" id="87893210"/>
<keyword evidence="8" id="KW-1185">Reference proteome</keyword>
<organism evidence="7 8">
    <name type="scientific">Podospora bellae-mahoneyi</name>
    <dbReference type="NCBI Taxonomy" id="2093777"/>
    <lineage>
        <taxon>Eukaryota</taxon>
        <taxon>Fungi</taxon>
        <taxon>Dikarya</taxon>
        <taxon>Ascomycota</taxon>
        <taxon>Pezizomycotina</taxon>
        <taxon>Sordariomycetes</taxon>
        <taxon>Sordariomycetidae</taxon>
        <taxon>Sordariales</taxon>
        <taxon>Podosporaceae</taxon>
        <taxon>Podospora</taxon>
    </lineage>
</organism>
<keyword evidence="1" id="KW-0349">Heme</keyword>
<sequence>MSANQHTQLGDRLSGLQRAVKKALNPVAEYPHAPGNLEPEATPDIIGAIKSLGFKDYETLLAFLNAAVQGAVDDNELLLERLIQLLSKLPTISKERKQITDGLLTQLWNSLDHPPATSLGQEFRYRSADGSGNNINHPELGAANRPYARTVPPLTFQNPSQPDPSTIFDMLMARGDTFQPHPQGISSVMFYLATLIIHDCFQTSFSDYNINQTSSYLDLSPLYGRNEVEQKAMRTFQNGLLKPDCFSSKRILGFPPGCGVFLVMFNRYHNYVVTQLAKISENGRFNKPGTEAGSAAWEKYDNDLFQTGRLITCGLYANIILHDYTRSILALNHVDTTWSLDPRTKSGKNMFSQPSPRGVGNQVSVEFNLLYRWHSTVSQRDEKWTIDEFTRLLDGKNPDEAALPEVLRALAKFDRDIPSEPENRNTLGGLVRQADGTFEDDGLVKILTESIEDIAGSFGANRVPNVFKTVEILGIKQARYWNVATLNEFRAFMGLTKHTTFEDINPDPVVAKKLQDLYDSPDSVEMYPGLVIEKAKPPISPGSGLCTNYTTSKAILSDAVSLIRGDRFYTLDYTPKNLTNWGYNEPNSDNKISQGHVMHKLIFRAFPNHFQHNSIYAHYPFVIPAKNKQIHDNLGTSSNYTWDKPQRHASPVVIRSYQVAKTILANSIPVSSNPPWNSPQTTPSPPPTTTPITLTESQSASLNRFCQEKITHHLQKSSIPIISSSLADARSEVDIIRDVLSPVATQLYATIFNLPLKTLQNPHGVYSEYELFTVLAAIAGSVSPDVDGRASEFRVRQTAKGMAGKLGGLVVKELKDEKGVVGGLLGRVEGLVHRHVGATEDEVEIGKLGKGFLEGVLRREGGDLEKVVYGREGLLVGVALGVVELVRVLGEILDFYLGEGRGYLRDVGRAVKAGDEEAVVMYLLEGWRLGGSGAVLRRLKGDVVIATGGATANLKAGERVVVDLTAVGRDGGVFPEPEKVRLDRDLESYLLHNIGGGLLGSGVSRVILAAMFKAVIGLEGLQRADGIRGQLKGFQAGPSWNGQIRGEIGESQNGGNGLRTYMTADQRAFSPIPSTMRVRYEG</sequence>
<dbReference type="InterPro" id="IPR036396">
    <property type="entry name" value="Cyt_P450_sf"/>
</dbReference>
<dbReference type="Gene3D" id="1.10.630.10">
    <property type="entry name" value="Cytochrome P450"/>
    <property type="match status" value="1"/>
</dbReference>
<evidence type="ECO:0000256" key="6">
    <source>
        <dbReference type="SAM" id="MobiDB-lite"/>
    </source>
</evidence>
<gene>
    <name evidence="7" type="ORF">QC761_104690</name>
</gene>
<evidence type="ECO:0000256" key="2">
    <source>
        <dbReference type="ARBA" id="ARBA00022723"/>
    </source>
</evidence>
<protein>
    <recommendedName>
        <fullName evidence="9">Linoleate diol synthase</fullName>
    </recommendedName>
</protein>
<feature type="region of interest" description="Disordered" evidence="6">
    <location>
        <begin position="670"/>
        <end position="691"/>
    </location>
</feature>
<dbReference type="RefSeq" id="XP_062736794.1">
    <property type="nucleotide sequence ID" value="XM_062873728.1"/>
</dbReference>
<dbReference type="InterPro" id="IPR037120">
    <property type="entry name" value="Haem_peroxidase_sf_animal"/>
</dbReference>
<dbReference type="Proteomes" id="UP001322138">
    <property type="component" value="Unassembled WGS sequence"/>
</dbReference>
<evidence type="ECO:0000313" key="8">
    <source>
        <dbReference type="Proteomes" id="UP001322138"/>
    </source>
</evidence>
<evidence type="ECO:0008006" key="9">
    <source>
        <dbReference type="Google" id="ProtNLM"/>
    </source>
</evidence>
<keyword evidence="2" id="KW-0479">Metal-binding</keyword>
<dbReference type="CDD" id="cd20612">
    <property type="entry name" value="CYP_LDS-like_C"/>
    <property type="match status" value="1"/>
</dbReference>
<name>A0ABR0FWI5_9PEZI</name>
<dbReference type="PROSITE" id="PS50292">
    <property type="entry name" value="PEROXIDASE_3"/>
    <property type="match status" value="1"/>
</dbReference>
<dbReference type="EMBL" id="JAFFGZ010000001">
    <property type="protein sequence ID" value="KAK4647818.1"/>
    <property type="molecule type" value="Genomic_DNA"/>
</dbReference>
<keyword evidence="3" id="KW-0223">Dioxygenase</keyword>
<dbReference type="PANTHER" id="PTHR11903:SF37">
    <property type="entry name" value="PSI-PRODUCING OXYGENASE A"/>
    <property type="match status" value="1"/>
</dbReference>
<evidence type="ECO:0000256" key="1">
    <source>
        <dbReference type="ARBA" id="ARBA00022617"/>
    </source>
</evidence>
<proteinExistence type="predicted"/>
<dbReference type="CDD" id="cd09817">
    <property type="entry name" value="linoleate_diol_synthase_like"/>
    <property type="match status" value="1"/>
</dbReference>
<dbReference type="InterPro" id="IPR019791">
    <property type="entry name" value="Haem_peroxidase_animal"/>
</dbReference>
<evidence type="ECO:0000256" key="3">
    <source>
        <dbReference type="ARBA" id="ARBA00022964"/>
    </source>
</evidence>
<evidence type="ECO:0000313" key="7">
    <source>
        <dbReference type="EMBL" id="KAK4647818.1"/>
    </source>
</evidence>
<dbReference type="Pfam" id="PF03098">
    <property type="entry name" value="An_peroxidase"/>
    <property type="match status" value="3"/>
</dbReference>
<dbReference type="SUPFAM" id="SSF48264">
    <property type="entry name" value="Cytochrome P450"/>
    <property type="match status" value="1"/>
</dbReference>
<keyword evidence="5" id="KW-0408">Iron</keyword>
<keyword evidence="4" id="KW-0560">Oxidoreductase</keyword>
<dbReference type="PRINTS" id="PR00457">
    <property type="entry name" value="ANPEROXIDASE"/>
</dbReference>
<accession>A0ABR0FWI5</accession>
<dbReference type="Gene3D" id="1.10.640.10">
    <property type="entry name" value="Haem peroxidase domain superfamily, animal type"/>
    <property type="match status" value="1"/>
</dbReference>
<dbReference type="InterPro" id="IPR010255">
    <property type="entry name" value="Haem_peroxidase_sf"/>
</dbReference>
<dbReference type="InterPro" id="IPR050783">
    <property type="entry name" value="Oxylipin_biosynth_metab"/>
</dbReference>
<feature type="compositionally biased region" description="Low complexity" evidence="6">
    <location>
        <begin position="671"/>
        <end position="681"/>
    </location>
</feature>
<reference evidence="7 8" key="1">
    <citation type="journal article" date="2023" name="bioRxiv">
        <title>High-quality genome assemblies of four members of thePodospora anserinaspecies complex.</title>
        <authorList>
            <person name="Ament-Velasquez S.L."/>
            <person name="Vogan A.A."/>
            <person name="Wallerman O."/>
            <person name="Hartmann F."/>
            <person name="Gautier V."/>
            <person name="Silar P."/>
            <person name="Giraud T."/>
            <person name="Johannesson H."/>
        </authorList>
    </citation>
    <scope>NUCLEOTIDE SEQUENCE [LARGE SCALE GENOMIC DNA]</scope>
    <source>
        <strain evidence="7 8">CBS 112042</strain>
    </source>
</reference>
<evidence type="ECO:0000256" key="4">
    <source>
        <dbReference type="ARBA" id="ARBA00023002"/>
    </source>
</evidence>
<evidence type="ECO:0000256" key="5">
    <source>
        <dbReference type="ARBA" id="ARBA00023004"/>
    </source>
</evidence>
<comment type="caution">
    <text evidence="7">The sequence shown here is derived from an EMBL/GenBank/DDBJ whole genome shotgun (WGS) entry which is preliminary data.</text>
</comment>
<dbReference type="PANTHER" id="PTHR11903">
    <property type="entry name" value="PROSTAGLANDIN G/H SYNTHASE"/>
    <property type="match status" value="1"/>
</dbReference>
<dbReference type="SUPFAM" id="SSF48113">
    <property type="entry name" value="Heme-dependent peroxidases"/>
    <property type="match status" value="1"/>
</dbReference>